<gene>
    <name evidence="1" type="ORF">AOQ84DRAFT_418964</name>
</gene>
<dbReference type="EMBL" id="KV748849">
    <property type="protein sequence ID" value="OCL12651.1"/>
    <property type="molecule type" value="Genomic_DNA"/>
</dbReference>
<sequence>MSSRHGGLSKGLSFAEPIQRFQSCFPGGLNTRLRASFAQCGNGRQFAVALKGDLAMVPPRTEVVDEVCIFEGAQTPLLVMSDNKISVDGESIEYQAWQLVEQYYVHSMMDGATLERIALV</sequence>
<evidence type="ECO:0000313" key="2">
    <source>
        <dbReference type="Proteomes" id="UP000250140"/>
    </source>
</evidence>
<keyword evidence="2" id="KW-1185">Reference proteome</keyword>
<dbReference type="AlphaFoldDB" id="A0A8E2F916"/>
<proteinExistence type="predicted"/>
<organism evidence="1 2">
    <name type="scientific">Glonium stellatum</name>
    <dbReference type="NCBI Taxonomy" id="574774"/>
    <lineage>
        <taxon>Eukaryota</taxon>
        <taxon>Fungi</taxon>
        <taxon>Dikarya</taxon>
        <taxon>Ascomycota</taxon>
        <taxon>Pezizomycotina</taxon>
        <taxon>Dothideomycetes</taxon>
        <taxon>Pleosporomycetidae</taxon>
        <taxon>Gloniales</taxon>
        <taxon>Gloniaceae</taxon>
        <taxon>Glonium</taxon>
    </lineage>
</organism>
<evidence type="ECO:0000313" key="1">
    <source>
        <dbReference type="EMBL" id="OCL12651.1"/>
    </source>
</evidence>
<reference evidence="1 2" key="1">
    <citation type="journal article" date="2016" name="Nat. Commun.">
        <title>Ectomycorrhizal ecology is imprinted in the genome of the dominant symbiotic fungus Cenococcum geophilum.</title>
        <authorList>
            <consortium name="DOE Joint Genome Institute"/>
            <person name="Peter M."/>
            <person name="Kohler A."/>
            <person name="Ohm R.A."/>
            <person name="Kuo A."/>
            <person name="Krutzmann J."/>
            <person name="Morin E."/>
            <person name="Arend M."/>
            <person name="Barry K.W."/>
            <person name="Binder M."/>
            <person name="Choi C."/>
            <person name="Clum A."/>
            <person name="Copeland A."/>
            <person name="Grisel N."/>
            <person name="Haridas S."/>
            <person name="Kipfer T."/>
            <person name="LaButti K."/>
            <person name="Lindquist E."/>
            <person name="Lipzen A."/>
            <person name="Maire R."/>
            <person name="Meier B."/>
            <person name="Mihaltcheva S."/>
            <person name="Molinier V."/>
            <person name="Murat C."/>
            <person name="Poggeler S."/>
            <person name="Quandt C.A."/>
            <person name="Sperisen C."/>
            <person name="Tritt A."/>
            <person name="Tisserant E."/>
            <person name="Crous P.W."/>
            <person name="Henrissat B."/>
            <person name="Nehls U."/>
            <person name="Egli S."/>
            <person name="Spatafora J.W."/>
            <person name="Grigoriev I.V."/>
            <person name="Martin F.M."/>
        </authorList>
    </citation>
    <scope>NUCLEOTIDE SEQUENCE [LARGE SCALE GENOMIC DNA]</scope>
    <source>
        <strain evidence="1 2">CBS 207.34</strain>
    </source>
</reference>
<accession>A0A8E2F916</accession>
<protein>
    <submittedName>
        <fullName evidence="1">Uncharacterized protein</fullName>
    </submittedName>
</protein>
<dbReference type="OrthoDB" id="5430496at2759"/>
<name>A0A8E2F916_9PEZI</name>
<dbReference type="Proteomes" id="UP000250140">
    <property type="component" value="Unassembled WGS sequence"/>
</dbReference>